<keyword evidence="2" id="KW-1185">Reference proteome</keyword>
<evidence type="ECO:0000313" key="1">
    <source>
        <dbReference type="EMBL" id="SDS21405.1"/>
    </source>
</evidence>
<dbReference type="RefSeq" id="WP_093392217.1">
    <property type="nucleotide sequence ID" value="NZ_LT629736.1"/>
</dbReference>
<name>A0A1H1QDA4_9GAMM</name>
<gene>
    <name evidence="1" type="ORF">SAMN05216421_1111</name>
</gene>
<dbReference type="AlphaFoldDB" id="A0A1H1QDA4"/>
<dbReference type="Proteomes" id="UP000243207">
    <property type="component" value="Chromosome I"/>
</dbReference>
<dbReference type="EMBL" id="LT629736">
    <property type="protein sequence ID" value="SDS21405.1"/>
    <property type="molecule type" value="Genomic_DNA"/>
</dbReference>
<evidence type="ECO:0000313" key="2">
    <source>
        <dbReference type="Proteomes" id="UP000243207"/>
    </source>
</evidence>
<dbReference type="STRING" id="487184.SAMN05216421_1111"/>
<sequence>MSHKVLFPERQFVDVAGRKVEVKPVRFRDFERFGRAAGNAIAMAASQTTEQLYVYATKSGVLLDVLGPATSLSKWRIRRLPAVVVVQLMFEVIRVNKGFFEQALVSAASVLAGAESSSD</sequence>
<protein>
    <submittedName>
        <fullName evidence="1">Uncharacterized protein</fullName>
    </submittedName>
</protein>
<dbReference type="OrthoDB" id="7023504at2"/>
<proteinExistence type="predicted"/>
<accession>A0A1H1QDA4</accession>
<organism evidence="1 2">
    <name type="scientific">Halopseudomonas xinjiangensis</name>
    <dbReference type="NCBI Taxonomy" id="487184"/>
    <lineage>
        <taxon>Bacteria</taxon>
        <taxon>Pseudomonadati</taxon>
        <taxon>Pseudomonadota</taxon>
        <taxon>Gammaproteobacteria</taxon>
        <taxon>Pseudomonadales</taxon>
        <taxon>Pseudomonadaceae</taxon>
        <taxon>Halopseudomonas</taxon>
    </lineage>
</organism>
<reference evidence="2" key="1">
    <citation type="submission" date="2016-10" db="EMBL/GenBank/DDBJ databases">
        <authorList>
            <person name="Varghese N."/>
            <person name="Submissions S."/>
        </authorList>
    </citation>
    <scope>NUCLEOTIDE SEQUENCE [LARGE SCALE GENOMIC DNA]</scope>
    <source>
        <strain evidence="2">NRRL B-51270</strain>
    </source>
</reference>